<evidence type="ECO:0000256" key="1">
    <source>
        <dbReference type="SAM" id="MobiDB-lite"/>
    </source>
</evidence>
<dbReference type="AlphaFoldDB" id="A0A9W6QWM6"/>
<organism evidence="3 4">
    <name type="scientific">Amycolatopsis taiwanensis</name>
    <dbReference type="NCBI Taxonomy" id="342230"/>
    <lineage>
        <taxon>Bacteria</taxon>
        <taxon>Bacillati</taxon>
        <taxon>Actinomycetota</taxon>
        <taxon>Actinomycetes</taxon>
        <taxon>Pseudonocardiales</taxon>
        <taxon>Pseudonocardiaceae</taxon>
        <taxon>Amycolatopsis</taxon>
    </lineage>
</organism>
<feature type="compositionally biased region" description="Basic and acidic residues" evidence="1">
    <location>
        <begin position="14"/>
        <end position="31"/>
    </location>
</feature>
<name>A0A9W6QWM6_9PSEU</name>
<feature type="region of interest" description="Disordered" evidence="1">
    <location>
        <begin position="14"/>
        <end position="33"/>
    </location>
</feature>
<dbReference type="Proteomes" id="UP001165136">
    <property type="component" value="Unassembled WGS sequence"/>
</dbReference>
<dbReference type="Pfam" id="PF21962">
    <property type="entry name" value="DUF6924"/>
    <property type="match status" value="1"/>
</dbReference>
<feature type="domain" description="DUF6924" evidence="2">
    <location>
        <begin position="42"/>
        <end position="175"/>
    </location>
</feature>
<proteinExistence type="predicted"/>
<dbReference type="EMBL" id="BSTI01000001">
    <property type="protein sequence ID" value="GLY63387.1"/>
    <property type="molecule type" value="Genomic_DNA"/>
</dbReference>
<comment type="caution">
    <text evidence="3">The sequence shown here is derived from an EMBL/GenBank/DDBJ whole genome shotgun (WGS) entry which is preliminary data.</text>
</comment>
<protein>
    <recommendedName>
        <fullName evidence="2">DUF6924 domain-containing protein</fullName>
    </recommendedName>
</protein>
<evidence type="ECO:0000259" key="2">
    <source>
        <dbReference type="Pfam" id="PF21962"/>
    </source>
</evidence>
<sequence length="177" mass="19823">MISLAGGSNIRGRQLVERLEPRNGPRTKKDTPMNMLPATEAMLVLRTDFSDQDAWEAVRAAIGEPDEDGFLEDYDHLVEFLDDASYRDVSLEQILALIPDGYRHPILVVVDKTTITSVEMPVVLVDLNELNEEYGRTFRALPGELPLIEVNLSIGNMDFFEFADSADDDGVFRGFSD</sequence>
<evidence type="ECO:0000313" key="3">
    <source>
        <dbReference type="EMBL" id="GLY63387.1"/>
    </source>
</evidence>
<accession>A0A9W6QWM6</accession>
<dbReference type="InterPro" id="IPR053832">
    <property type="entry name" value="DUF6924"/>
</dbReference>
<evidence type="ECO:0000313" key="4">
    <source>
        <dbReference type="Proteomes" id="UP001165136"/>
    </source>
</evidence>
<keyword evidence="4" id="KW-1185">Reference proteome</keyword>
<dbReference type="RefSeq" id="WP_285485447.1">
    <property type="nucleotide sequence ID" value="NZ_BSTI01000001.1"/>
</dbReference>
<gene>
    <name evidence="3" type="ORF">Atai01_00060</name>
</gene>
<reference evidence="3" key="1">
    <citation type="submission" date="2023-03" db="EMBL/GenBank/DDBJ databases">
        <title>Amycolatopsis taiwanensis NBRC 103393.</title>
        <authorList>
            <person name="Ichikawa N."/>
            <person name="Sato H."/>
            <person name="Tonouchi N."/>
        </authorList>
    </citation>
    <scope>NUCLEOTIDE SEQUENCE</scope>
    <source>
        <strain evidence="3">NBRC 103393</strain>
    </source>
</reference>